<organism evidence="14 15">
    <name type="scientific">Ascosphaera apis ARSEF 7405</name>
    <dbReference type="NCBI Taxonomy" id="392613"/>
    <lineage>
        <taxon>Eukaryota</taxon>
        <taxon>Fungi</taxon>
        <taxon>Dikarya</taxon>
        <taxon>Ascomycota</taxon>
        <taxon>Pezizomycotina</taxon>
        <taxon>Eurotiomycetes</taxon>
        <taxon>Eurotiomycetidae</taxon>
        <taxon>Onygenales</taxon>
        <taxon>Ascosphaeraceae</taxon>
        <taxon>Ascosphaera</taxon>
    </lineage>
</organism>
<dbReference type="PANTHER" id="PTHR20531">
    <property type="entry name" value="N-ALPHA-ACETYLTRANSFERASE 40"/>
    <property type="match status" value="1"/>
</dbReference>
<gene>
    <name evidence="14" type="ORF">AAP_01055</name>
</gene>
<evidence type="ECO:0000256" key="10">
    <source>
        <dbReference type="ARBA" id="ARBA00047821"/>
    </source>
</evidence>
<dbReference type="Pfam" id="PF00583">
    <property type="entry name" value="Acetyltransf_1"/>
    <property type="match status" value="1"/>
</dbReference>
<evidence type="ECO:0000256" key="3">
    <source>
        <dbReference type="ARBA" id="ARBA00008870"/>
    </source>
</evidence>
<comment type="catalytic activity">
    <reaction evidence="10">
        <text>N-terminal L-seryl-[histone H2A] + acetyl-CoA = N-terminal N(alpha)-acetyl-L-seryl-[histone H2A] + CoA + H(+)</text>
        <dbReference type="Rhea" id="RHEA:50600"/>
        <dbReference type="Rhea" id="RHEA-COMP:12742"/>
        <dbReference type="Rhea" id="RHEA-COMP:12744"/>
        <dbReference type="ChEBI" id="CHEBI:15378"/>
        <dbReference type="ChEBI" id="CHEBI:57287"/>
        <dbReference type="ChEBI" id="CHEBI:57288"/>
        <dbReference type="ChEBI" id="CHEBI:64738"/>
        <dbReference type="ChEBI" id="CHEBI:83690"/>
        <dbReference type="EC" id="2.3.1.257"/>
    </reaction>
</comment>
<evidence type="ECO:0000256" key="11">
    <source>
        <dbReference type="ARBA" id="ARBA00049524"/>
    </source>
</evidence>
<evidence type="ECO:0000256" key="12">
    <source>
        <dbReference type="SAM" id="MobiDB-lite"/>
    </source>
</evidence>
<dbReference type="InterPro" id="IPR039949">
    <property type="entry name" value="NAA40"/>
</dbReference>
<accession>A0A162IMS6</accession>
<dbReference type="AlphaFoldDB" id="A0A162IMS6"/>
<feature type="region of interest" description="Disordered" evidence="12">
    <location>
        <begin position="190"/>
        <end position="210"/>
    </location>
</feature>
<comment type="catalytic activity">
    <reaction evidence="11">
        <text>N-terminal L-seryl-[histone H4] + acetyl-CoA = N-terminal N(alpha)-acetyl-L-seryl-[histone H4] + CoA + H(+)</text>
        <dbReference type="Rhea" id="RHEA:50596"/>
        <dbReference type="Rhea" id="RHEA-COMP:12740"/>
        <dbReference type="Rhea" id="RHEA-COMP:12743"/>
        <dbReference type="ChEBI" id="CHEBI:15378"/>
        <dbReference type="ChEBI" id="CHEBI:57287"/>
        <dbReference type="ChEBI" id="CHEBI:57288"/>
        <dbReference type="ChEBI" id="CHEBI:64738"/>
        <dbReference type="ChEBI" id="CHEBI:83690"/>
        <dbReference type="EC" id="2.3.1.257"/>
    </reaction>
</comment>
<dbReference type="EC" id="2.3.1.257" evidence="4"/>
<dbReference type="GO" id="GO:0005634">
    <property type="term" value="C:nucleus"/>
    <property type="evidence" value="ECO:0007669"/>
    <property type="project" value="UniProtKB-SubCell"/>
</dbReference>
<name>A0A162IMS6_9EURO</name>
<reference evidence="14 15" key="1">
    <citation type="journal article" date="2016" name="Genome Biol. Evol.">
        <title>Divergent and convergent evolution of fungal pathogenicity.</title>
        <authorList>
            <person name="Shang Y."/>
            <person name="Xiao G."/>
            <person name="Zheng P."/>
            <person name="Cen K."/>
            <person name="Zhan S."/>
            <person name="Wang C."/>
        </authorList>
    </citation>
    <scope>NUCLEOTIDE SEQUENCE [LARGE SCALE GENOMIC DNA]</scope>
    <source>
        <strain evidence="14 15">ARSEF 7405</strain>
    </source>
</reference>
<comment type="caution">
    <text evidence="14">The sequence shown here is derived from an EMBL/GenBank/DDBJ whole genome shotgun (WGS) entry which is preliminary data.</text>
</comment>
<dbReference type="VEuPathDB" id="FungiDB:AAP_01055"/>
<dbReference type="Gene3D" id="3.40.630.30">
    <property type="match status" value="1"/>
</dbReference>
<comment type="subcellular location">
    <subcellularLocation>
        <location evidence="2">Cytoplasm</location>
    </subcellularLocation>
    <subcellularLocation>
        <location evidence="1">Nucleus</location>
    </subcellularLocation>
</comment>
<keyword evidence="6" id="KW-0963">Cytoplasm</keyword>
<dbReference type="InterPro" id="IPR000182">
    <property type="entry name" value="GNAT_dom"/>
</dbReference>
<evidence type="ECO:0000256" key="5">
    <source>
        <dbReference type="ARBA" id="ARBA00015043"/>
    </source>
</evidence>
<dbReference type="GO" id="GO:0043998">
    <property type="term" value="F:histone H2A acetyltransferase activity"/>
    <property type="evidence" value="ECO:0007669"/>
    <property type="project" value="InterPro"/>
</dbReference>
<feature type="domain" description="N-acetyltransferase" evidence="13">
    <location>
        <begin position="169"/>
        <end position="319"/>
    </location>
</feature>
<dbReference type="PROSITE" id="PS51186">
    <property type="entry name" value="GNAT"/>
    <property type="match status" value="1"/>
</dbReference>
<dbReference type="GO" id="GO:0010485">
    <property type="term" value="F:histone H4 acetyltransferase activity"/>
    <property type="evidence" value="ECO:0007669"/>
    <property type="project" value="InterPro"/>
</dbReference>
<evidence type="ECO:0000259" key="13">
    <source>
        <dbReference type="PROSITE" id="PS51186"/>
    </source>
</evidence>
<dbReference type="SUPFAM" id="SSF55729">
    <property type="entry name" value="Acyl-CoA N-acyltransferases (Nat)"/>
    <property type="match status" value="1"/>
</dbReference>
<evidence type="ECO:0000256" key="8">
    <source>
        <dbReference type="ARBA" id="ARBA00023242"/>
    </source>
</evidence>
<dbReference type="PANTHER" id="PTHR20531:SF1">
    <property type="entry name" value="N-ALPHA-ACETYLTRANSFERASE 40"/>
    <property type="match status" value="1"/>
</dbReference>
<evidence type="ECO:0000313" key="14">
    <source>
        <dbReference type="EMBL" id="KZZ96282.1"/>
    </source>
</evidence>
<dbReference type="GO" id="GO:0005737">
    <property type="term" value="C:cytoplasm"/>
    <property type="evidence" value="ECO:0007669"/>
    <property type="project" value="UniProtKB-SubCell"/>
</dbReference>
<evidence type="ECO:0000256" key="4">
    <source>
        <dbReference type="ARBA" id="ARBA00012950"/>
    </source>
</evidence>
<keyword evidence="15" id="KW-1185">Reference proteome</keyword>
<feature type="compositionally biased region" description="Basic residues" evidence="12">
    <location>
        <begin position="60"/>
        <end position="75"/>
    </location>
</feature>
<dbReference type="Proteomes" id="UP000242877">
    <property type="component" value="Unassembled WGS sequence"/>
</dbReference>
<evidence type="ECO:0000256" key="1">
    <source>
        <dbReference type="ARBA" id="ARBA00004123"/>
    </source>
</evidence>
<evidence type="ECO:0000313" key="15">
    <source>
        <dbReference type="Proteomes" id="UP000242877"/>
    </source>
</evidence>
<evidence type="ECO:0000256" key="6">
    <source>
        <dbReference type="ARBA" id="ARBA00022490"/>
    </source>
</evidence>
<evidence type="ECO:0000256" key="7">
    <source>
        <dbReference type="ARBA" id="ARBA00022679"/>
    </source>
</evidence>
<dbReference type="EMBL" id="AZGZ01000003">
    <property type="protein sequence ID" value="KZZ96282.1"/>
    <property type="molecule type" value="Genomic_DNA"/>
</dbReference>
<protein>
    <recommendedName>
        <fullName evidence="5">N-alpha-acetyltransferase 40</fullName>
        <ecNumber evidence="4">2.3.1.257</ecNumber>
    </recommendedName>
</protein>
<evidence type="ECO:0000256" key="2">
    <source>
        <dbReference type="ARBA" id="ARBA00004496"/>
    </source>
</evidence>
<keyword evidence="8" id="KW-0539">Nucleus</keyword>
<dbReference type="OrthoDB" id="424551at2759"/>
<proteinExistence type="inferred from homology"/>
<sequence length="322" mass="36779">MVQTLAAHQIVRQQRPYRNFYSRYTHVDTDSLTLIFVETAPCEEHPHIDRIVPGTTPPRAPKRKHTASTTAKRTKRTAAKNAFYRAPLPDLIAHHIPQSLRDFSFTLTPSNDTAADDAESSGSGDGRYEIEIHDNTTIPPDMFEACFRLVEFTSAATYKTSSFGWSAAGKKEQMADEDMRFLVLVHREEQRDDSKSNAEIPMETRRTASKKEHPEIGGFLSFMVTKEEGLPVIYVYEIHLHPMLQGKGLGSKLLSFVEFIGSSLQLDKVMLTAFKKNERAIQFYQRHGFEEDEISPRPTILRSGKLREWDYVILSKELESRK</sequence>
<evidence type="ECO:0000256" key="9">
    <source>
        <dbReference type="ARBA" id="ARBA00023315"/>
    </source>
</evidence>
<dbReference type="CDD" id="cd04301">
    <property type="entry name" value="NAT_SF"/>
    <property type="match status" value="1"/>
</dbReference>
<keyword evidence="7 14" id="KW-0808">Transferase</keyword>
<dbReference type="InterPro" id="IPR016181">
    <property type="entry name" value="Acyl_CoA_acyltransferase"/>
</dbReference>
<dbReference type="GO" id="GO:1990189">
    <property type="term" value="F:protein N-terminal-serine acetyltransferase activity"/>
    <property type="evidence" value="ECO:0007669"/>
    <property type="project" value="UniProtKB-EC"/>
</dbReference>
<feature type="region of interest" description="Disordered" evidence="12">
    <location>
        <begin position="47"/>
        <end position="75"/>
    </location>
</feature>
<comment type="similarity">
    <text evidence="3">Belongs to the acetyltransferase family. NAA40 subfamily.</text>
</comment>
<keyword evidence="9 14" id="KW-0012">Acyltransferase</keyword>